<organism evidence="1 2">
    <name type="scientific">Hexamita inflata</name>
    <dbReference type="NCBI Taxonomy" id="28002"/>
    <lineage>
        <taxon>Eukaryota</taxon>
        <taxon>Metamonada</taxon>
        <taxon>Diplomonadida</taxon>
        <taxon>Hexamitidae</taxon>
        <taxon>Hexamitinae</taxon>
        <taxon>Hexamita</taxon>
    </lineage>
</organism>
<dbReference type="Gene3D" id="3.40.50.1820">
    <property type="entry name" value="alpha/beta hydrolase"/>
    <property type="match status" value="1"/>
</dbReference>
<keyword evidence="2" id="KW-1185">Reference proteome</keyword>
<reference evidence="1 2" key="1">
    <citation type="submission" date="2024-07" db="EMBL/GenBank/DDBJ databases">
        <authorList>
            <person name="Akdeniz Z."/>
        </authorList>
    </citation>
    <scope>NUCLEOTIDE SEQUENCE [LARGE SCALE GENOMIC DNA]</scope>
</reference>
<evidence type="ECO:0000313" key="1">
    <source>
        <dbReference type="EMBL" id="CAL5978174.1"/>
    </source>
</evidence>
<sequence>MLFLASITDGLYNGKSDGLYKQGTIVHLIVHFSRYILIDWYFKSCVSIYNIIYSISKLHTKTLILLNIVSKQPPVVVMHGIMSGKDGMNNMIRFLKDVIPDLYVLNCEVGNGYNMILVDTTCEQTLSVPKPLRLHSIFQIDIISCASQYNPPNMEFTSTC</sequence>
<dbReference type="Proteomes" id="UP001642409">
    <property type="component" value="Unassembled WGS sequence"/>
</dbReference>
<accession>A0ABP1GYW1</accession>
<dbReference type="EMBL" id="CAXDID020000009">
    <property type="protein sequence ID" value="CAL5978174.1"/>
    <property type="molecule type" value="Genomic_DNA"/>
</dbReference>
<gene>
    <name evidence="1" type="ORF">HINF_LOCUS4649</name>
</gene>
<protein>
    <submittedName>
        <fullName evidence="1">Palmitoyl-protein_thioesterase</fullName>
    </submittedName>
</protein>
<proteinExistence type="predicted"/>
<dbReference type="InterPro" id="IPR029058">
    <property type="entry name" value="AB_hydrolase_fold"/>
</dbReference>
<comment type="caution">
    <text evidence="1">The sequence shown here is derived from an EMBL/GenBank/DDBJ whole genome shotgun (WGS) entry which is preliminary data.</text>
</comment>
<evidence type="ECO:0000313" key="2">
    <source>
        <dbReference type="Proteomes" id="UP001642409"/>
    </source>
</evidence>
<name>A0ABP1GYW1_9EUKA</name>